<feature type="transmembrane region" description="Helical" evidence="7">
    <location>
        <begin position="400"/>
        <end position="425"/>
    </location>
</feature>
<evidence type="ECO:0000256" key="3">
    <source>
        <dbReference type="ARBA" id="ARBA00022475"/>
    </source>
</evidence>
<feature type="transmembrane region" description="Helical" evidence="7">
    <location>
        <begin position="374"/>
        <end position="394"/>
    </location>
</feature>
<dbReference type="InterPro" id="IPR002528">
    <property type="entry name" value="MATE_fam"/>
</dbReference>
<dbReference type="PIRSF" id="PIRSF006603">
    <property type="entry name" value="DinF"/>
    <property type="match status" value="1"/>
</dbReference>
<dbReference type="AlphaFoldDB" id="A0A8J6NZF9"/>
<gene>
    <name evidence="8" type="ORF">H8702_03200</name>
</gene>
<sequence length="431" mass="46353">MKKEFFKYVLPSMLAFAFSGVYAIVDGFFVGRNIGDAGLAAINLAYPITALLQSAGTGIGMGGAIHIAISIGAKNDREKDRFFQNTIGLLIASCLAMTAVLYLAAPGLLHLFGAQGEIFDLALEYIRYIILGATCQILGTGLVPIIRNFNGAFLAMAAMIAGFVTNILLDWAFVSVFQWGMMGAAVATVIGQFVTAVPCVVFLLVHGHFKALSSFRVSGLTLRKIVAVGASPFGLTLSPNIILMLMNKSAVDHGGNAAVSAYAVVSYVVCIIQLLLQGVGDGCQPLISRYHGQGHTAAVRAHHRTAYWVSVVTALFAMLGIYLLRGSVSSFFGASAQVGKTVEEVLPIFLLGFLFVGFSRVTISYLYAVKQNLYAYLLIYGEPVLLFLLLNFVFPPMLNLLGVWISVPVTQAVIALVGTVLLWCYRRKLPR</sequence>
<keyword evidence="2" id="KW-0813">Transport</keyword>
<dbReference type="GO" id="GO:0015297">
    <property type="term" value="F:antiporter activity"/>
    <property type="evidence" value="ECO:0007669"/>
    <property type="project" value="InterPro"/>
</dbReference>
<dbReference type="GO" id="GO:0042910">
    <property type="term" value="F:xenobiotic transmembrane transporter activity"/>
    <property type="evidence" value="ECO:0007669"/>
    <property type="project" value="InterPro"/>
</dbReference>
<dbReference type="PANTHER" id="PTHR43823:SF3">
    <property type="entry name" value="MULTIDRUG EXPORT PROTEIN MEPA"/>
    <property type="match status" value="1"/>
</dbReference>
<comment type="caution">
    <text evidence="8">The sequence shown here is derived from an EMBL/GenBank/DDBJ whole genome shotgun (WGS) entry which is preliminary data.</text>
</comment>
<feature type="transmembrane region" description="Helical" evidence="7">
    <location>
        <begin position="345"/>
        <end position="367"/>
    </location>
</feature>
<evidence type="ECO:0000256" key="7">
    <source>
        <dbReference type="SAM" id="Phobius"/>
    </source>
</evidence>
<dbReference type="Proteomes" id="UP000632659">
    <property type="component" value="Unassembled WGS sequence"/>
</dbReference>
<keyword evidence="6 7" id="KW-0472">Membrane</keyword>
<feature type="transmembrane region" description="Helical" evidence="7">
    <location>
        <begin position="125"/>
        <end position="146"/>
    </location>
</feature>
<proteinExistence type="predicted"/>
<dbReference type="InterPro" id="IPR048279">
    <property type="entry name" value="MdtK-like"/>
</dbReference>
<evidence type="ECO:0000256" key="6">
    <source>
        <dbReference type="ARBA" id="ARBA00023136"/>
    </source>
</evidence>
<feature type="transmembrane region" description="Helical" evidence="7">
    <location>
        <begin position="12"/>
        <end position="30"/>
    </location>
</feature>
<feature type="transmembrane region" description="Helical" evidence="7">
    <location>
        <begin position="153"/>
        <end position="173"/>
    </location>
</feature>
<dbReference type="PANTHER" id="PTHR43823">
    <property type="entry name" value="SPORULATION PROTEIN YKVU"/>
    <property type="match status" value="1"/>
</dbReference>
<evidence type="ECO:0000256" key="2">
    <source>
        <dbReference type="ARBA" id="ARBA00022448"/>
    </source>
</evidence>
<feature type="transmembrane region" description="Helical" evidence="7">
    <location>
        <begin position="306"/>
        <end position="325"/>
    </location>
</feature>
<keyword evidence="9" id="KW-1185">Reference proteome</keyword>
<dbReference type="GO" id="GO:0005886">
    <property type="term" value="C:plasma membrane"/>
    <property type="evidence" value="ECO:0007669"/>
    <property type="project" value="UniProtKB-SubCell"/>
</dbReference>
<dbReference type="Pfam" id="PF01554">
    <property type="entry name" value="MatE"/>
    <property type="match status" value="2"/>
</dbReference>
<feature type="transmembrane region" description="Helical" evidence="7">
    <location>
        <begin position="179"/>
        <end position="205"/>
    </location>
</feature>
<dbReference type="EMBL" id="JACRTL010000001">
    <property type="protein sequence ID" value="MBC8610131.1"/>
    <property type="molecule type" value="Genomic_DNA"/>
</dbReference>
<evidence type="ECO:0000313" key="9">
    <source>
        <dbReference type="Proteomes" id="UP000632659"/>
    </source>
</evidence>
<reference evidence="8" key="1">
    <citation type="submission" date="2020-08" db="EMBL/GenBank/DDBJ databases">
        <title>Genome public.</title>
        <authorList>
            <person name="Liu C."/>
            <person name="Sun Q."/>
        </authorList>
    </citation>
    <scope>NUCLEOTIDE SEQUENCE</scope>
    <source>
        <strain evidence="8">NSJ-15</strain>
    </source>
</reference>
<name>A0A8J6NZF9_9FIRM</name>
<dbReference type="InterPro" id="IPR051327">
    <property type="entry name" value="MATE_MepA_subfamily"/>
</dbReference>
<evidence type="ECO:0000256" key="5">
    <source>
        <dbReference type="ARBA" id="ARBA00022989"/>
    </source>
</evidence>
<dbReference type="OrthoDB" id="305360at2"/>
<feature type="transmembrane region" description="Helical" evidence="7">
    <location>
        <begin position="257"/>
        <end position="276"/>
    </location>
</feature>
<comment type="subcellular location">
    <subcellularLocation>
        <location evidence="1">Cell membrane</location>
        <topology evidence="1">Multi-pass membrane protein</topology>
    </subcellularLocation>
</comment>
<keyword evidence="5 7" id="KW-1133">Transmembrane helix</keyword>
<feature type="transmembrane region" description="Helical" evidence="7">
    <location>
        <begin position="85"/>
        <end position="105"/>
    </location>
</feature>
<accession>A0A8J6NZF9</accession>
<evidence type="ECO:0000256" key="4">
    <source>
        <dbReference type="ARBA" id="ARBA00022692"/>
    </source>
</evidence>
<dbReference type="RefSeq" id="WP_093988543.1">
    <property type="nucleotide sequence ID" value="NZ_FYDD01000003.1"/>
</dbReference>
<keyword evidence="3" id="KW-1003">Cell membrane</keyword>
<keyword evidence="4 7" id="KW-0812">Transmembrane</keyword>
<evidence type="ECO:0000256" key="1">
    <source>
        <dbReference type="ARBA" id="ARBA00004651"/>
    </source>
</evidence>
<feature type="transmembrane region" description="Helical" evidence="7">
    <location>
        <begin position="225"/>
        <end position="245"/>
    </location>
</feature>
<evidence type="ECO:0000313" key="8">
    <source>
        <dbReference type="EMBL" id="MBC8610131.1"/>
    </source>
</evidence>
<feature type="transmembrane region" description="Helical" evidence="7">
    <location>
        <begin position="50"/>
        <end position="73"/>
    </location>
</feature>
<protein>
    <recommendedName>
        <fullName evidence="10">MATE family efflux transporter</fullName>
    </recommendedName>
</protein>
<organism evidence="8 9">
    <name type="scientific">Massiliimalia timonensis</name>
    <dbReference type="NCBI Taxonomy" id="1987501"/>
    <lineage>
        <taxon>Bacteria</taxon>
        <taxon>Bacillati</taxon>
        <taxon>Bacillota</taxon>
        <taxon>Clostridia</taxon>
        <taxon>Eubacteriales</taxon>
        <taxon>Oscillospiraceae</taxon>
        <taxon>Massiliimalia</taxon>
    </lineage>
</organism>
<evidence type="ECO:0008006" key="10">
    <source>
        <dbReference type="Google" id="ProtNLM"/>
    </source>
</evidence>